<reference evidence="2" key="1">
    <citation type="submission" date="2021-09" db="EMBL/GenBank/DDBJ databases">
        <authorList>
            <consortium name="Pathogen Informatics"/>
        </authorList>
    </citation>
    <scope>NUCLEOTIDE SEQUENCE</scope>
</reference>
<accession>A0A8J2Q6F3</accession>
<gene>
    <name evidence="2" type="ORF">CJOHNSTONI_LOCUS8476</name>
</gene>
<organism evidence="2 3">
    <name type="scientific">Cercopithifilaria johnstoni</name>
    <dbReference type="NCBI Taxonomy" id="2874296"/>
    <lineage>
        <taxon>Eukaryota</taxon>
        <taxon>Metazoa</taxon>
        <taxon>Ecdysozoa</taxon>
        <taxon>Nematoda</taxon>
        <taxon>Chromadorea</taxon>
        <taxon>Rhabditida</taxon>
        <taxon>Spirurina</taxon>
        <taxon>Spiruromorpha</taxon>
        <taxon>Filarioidea</taxon>
        <taxon>Onchocercidae</taxon>
        <taxon>Cercopithifilaria</taxon>
    </lineage>
</organism>
<evidence type="ECO:0000313" key="2">
    <source>
        <dbReference type="EMBL" id="CAG9538805.1"/>
    </source>
</evidence>
<feature type="compositionally biased region" description="Basic and acidic residues" evidence="1">
    <location>
        <begin position="67"/>
        <end position="85"/>
    </location>
</feature>
<feature type="compositionally biased region" description="Basic residues" evidence="1">
    <location>
        <begin position="112"/>
        <end position="121"/>
    </location>
</feature>
<dbReference type="Proteomes" id="UP000746747">
    <property type="component" value="Unassembled WGS sequence"/>
</dbReference>
<feature type="region of interest" description="Disordered" evidence="1">
    <location>
        <begin position="43"/>
        <end position="125"/>
    </location>
</feature>
<feature type="compositionally biased region" description="Basic and acidic residues" evidence="1">
    <location>
        <begin position="98"/>
        <end position="111"/>
    </location>
</feature>
<evidence type="ECO:0000313" key="3">
    <source>
        <dbReference type="Proteomes" id="UP000746747"/>
    </source>
</evidence>
<dbReference type="OrthoDB" id="5867722at2759"/>
<evidence type="ECO:0000256" key="1">
    <source>
        <dbReference type="SAM" id="MobiDB-lite"/>
    </source>
</evidence>
<sequence>MSCLDLTYLMEQRLRYTHIRDELEMSHLLSEFRRKCERCLMISDGEESDDSESTKSEAEEGEEEEDISKSEKKDGSKSETVDVCHGKKYHQKHGKRSKMIDSKKPDPDKSSKQQKKKKPKKMLSNIMDEDEKVLQRFWFKRDRSPPPQNELEQHLYELRMRTRKEMHTLLFLNCAAKEGKIKKLKMYTALLNGKLQQRWNKHIEMLEKEFEILPEGPADYNNNNLLERLEENPELIEAINKFKTEQPLRETIMEHSYEIATRMERQFFSLIPGVTGLTTYRNAMICELARDETITITI</sequence>
<dbReference type="AlphaFoldDB" id="A0A8J2Q6F3"/>
<proteinExistence type="predicted"/>
<comment type="caution">
    <text evidence="2">The sequence shown here is derived from an EMBL/GenBank/DDBJ whole genome shotgun (WGS) entry which is preliminary data.</text>
</comment>
<feature type="compositionally biased region" description="Basic residues" evidence="1">
    <location>
        <begin position="86"/>
        <end position="97"/>
    </location>
</feature>
<name>A0A8J2Q6F3_9BILA</name>
<dbReference type="EMBL" id="CAKAEH010001705">
    <property type="protein sequence ID" value="CAG9538805.1"/>
    <property type="molecule type" value="Genomic_DNA"/>
</dbReference>
<keyword evidence="3" id="KW-1185">Reference proteome</keyword>
<protein>
    <submittedName>
        <fullName evidence="2">Uncharacterized protein</fullName>
    </submittedName>
</protein>